<proteinExistence type="predicted"/>
<reference evidence="1 2" key="1">
    <citation type="journal article" date="2020" name="Cell">
        <title>Large-Scale Comparative Analyses of Tick Genomes Elucidate Their Genetic Diversity and Vector Capacities.</title>
        <authorList>
            <consortium name="Tick Genome and Microbiome Consortium (TIGMIC)"/>
            <person name="Jia N."/>
            <person name="Wang J."/>
            <person name="Shi W."/>
            <person name="Du L."/>
            <person name="Sun Y."/>
            <person name="Zhan W."/>
            <person name="Jiang J.F."/>
            <person name="Wang Q."/>
            <person name="Zhang B."/>
            <person name="Ji P."/>
            <person name="Bell-Sakyi L."/>
            <person name="Cui X.M."/>
            <person name="Yuan T.T."/>
            <person name="Jiang B.G."/>
            <person name="Yang W.F."/>
            <person name="Lam T.T."/>
            <person name="Chang Q.C."/>
            <person name="Ding S.J."/>
            <person name="Wang X.J."/>
            <person name="Zhu J.G."/>
            <person name="Ruan X.D."/>
            <person name="Zhao L."/>
            <person name="Wei J.T."/>
            <person name="Ye R.Z."/>
            <person name="Que T.C."/>
            <person name="Du C.H."/>
            <person name="Zhou Y.H."/>
            <person name="Cheng J.X."/>
            <person name="Dai P.F."/>
            <person name="Guo W.B."/>
            <person name="Han X.H."/>
            <person name="Huang E.J."/>
            <person name="Li L.F."/>
            <person name="Wei W."/>
            <person name="Gao Y.C."/>
            <person name="Liu J.Z."/>
            <person name="Shao H.Z."/>
            <person name="Wang X."/>
            <person name="Wang C.C."/>
            <person name="Yang T.C."/>
            <person name="Huo Q.B."/>
            <person name="Li W."/>
            <person name="Chen H.Y."/>
            <person name="Chen S.E."/>
            <person name="Zhou L.G."/>
            <person name="Ni X.B."/>
            <person name="Tian J.H."/>
            <person name="Sheng Y."/>
            <person name="Liu T."/>
            <person name="Pan Y.S."/>
            <person name="Xia L.Y."/>
            <person name="Li J."/>
            <person name="Zhao F."/>
            <person name="Cao W.C."/>
        </authorList>
    </citation>
    <scope>NUCLEOTIDE SEQUENCE [LARGE SCALE GENOMIC DNA]</scope>
    <source>
        <strain evidence="1">Iper-2018</strain>
    </source>
</reference>
<keyword evidence="2" id="KW-1185">Reference proteome</keyword>
<protein>
    <submittedName>
        <fullName evidence="1">Uncharacterized protein</fullName>
    </submittedName>
</protein>
<gene>
    <name evidence="1" type="ORF">HPB47_026258</name>
</gene>
<name>A0AC60PZ99_IXOPE</name>
<organism evidence="1 2">
    <name type="scientific">Ixodes persulcatus</name>
    <name type="common">Taiga tick</name>
    <dbReference type="NCBI Taxonomy" id="34615"/>
    <lineage>
        <taxon>Eukaryota</taxon>
        <taxon>Metazoa</taxon>
        <taxon>Ecdysozoa</taxon>
        <taxon>Arthropoda</taxon>
        <taxon>Chelicerata</taxon>
        <taxon>Arachnida</taxon>
        <taxon>Acari</taxon>
        <taxon>Parasitiformes</taxon>
        <taxon>Ixodida</taxon>
        <taxon>Ixodoidea</taxon>
        <taxon>Ixodidae</taxon>
        <taxon>Ixodinae</taxon>
        <taxon>Ixodes</taxon>
    </lineage>
</organism>
<comment type="caution">
    <text evidence="1">The sequence shown here is derived from an EMBL/GenBank/DDBJ whole genome shotgun (WGS) entry which is preliminary data.</text>
</comment>
<sequence>MADVVLINPHPFFLNREKALKGEYFVADGYHVHRILGVRKMSKLIKLQVKKKLGTQWICERHCLELPQIRSCSHCTLVLPLQDKRPQVVVVPELHPPPITMILLLQQGVHFGNIATPDYLRTGQLPRSRPLCSIVDDDEQTWAGQDSQQVTSNGCARSPAMMNYTDRPQRLTRHLLCTIKEGSTSLPTTVGLAARSQRGCLIHYCFLYRTTWRSFDVQPKARLHGASSAISLRQIAGTSAGVRTRYMGSVGQRSRLGATEAAAQLARRSRRRRARLGGLRIPEE</sequence>
<evidence type="ECO:0000313" key="1">
    <source>
        <dbReference type="EMBL" id="KAG0426663.1"/>
    </source>
</evidence>
<dbReference type="Proteomes" id="UP000805193">
    <property type="component" value="Unassembled WGS sequence"/>
</dbReference>
<dbReference type="EMBL" id="JABSTQ010009697">
    <property type="protein sequence ID" value="KAG0426663.1"/>
    <property type="molecule type" value="Genomic_DNA"/>
</dbReference>
<evidence type="ECO:0000313" key="2">
    <source>
        <dbReference type="Proteomes" id="UP000805193"/>
    </source>
</evidence>
<accession>A0AC60PZ99</accession>